<evidence type="ECO:0000256" key="1">
    <source>
        <dbReference type="SAM" id="MobiDB-lite"/>
    </source>
</evidence>
<dbReference type="Proteomes" id="UP000050525">
    <property type="component" value="Unassembled WGS sequence"/>
</dbReference>
<evidence type="ECO:0000313" key="2">
    <source>
        <dbReference type="EMBL" id="KYO19745.1"/>
    </source>
</evidence>
<accession>A0A151M5E7</accession>
<proteinExistence type="predicted"/>
<gene>
    <name evidence="2" type="ORF">Y1Q_0010473</name>
</gene>
<protein>
    <submittedName>
        <fullName evidence="2">Uncharacterized protein</fullName>
    </submittedName>
</protein>
<comment type="caution">
    <text evidence="2">The sequence shown here is derived from an EMBL/GenBank/DDBJ whole genome shotgun (WGS) entry which is preliminary data.</text>
</comment>
<sequence length="84" mass="8882">MPGDQNIVPGCTSLGPARCHRFTFPPWGGEELSDVPHFRAQAPHETSARSRPSIAGTSLRSSWAGRPGARGLSCLPAAGKYPVL</sequence>
<keyword evidence="3" id="KW-1185">Reference proteome</keyword>
<name>A0A151M5E7_ALLMI</name>
<dbReference type="EMBL" id="AKHW03006562">
    <property type="protein sequence ID" value="KYO19745.1"/>
    <property type="molecule type" value="Genomic_DNA"/>
</dbReference>
<evidence type="ECO:0000313" key="3">
    <source>
        <dbReference type="Proteomes" id="UP000050525"/>
    </source>
</evidence>
<feature type="region of interest" description="Disordered" evidence="1">
    <location>
        <begin position="40"/>
        <end position="71"/>
    </location>
</feature>
<reference evidence="2 3" key="1">
    <citation type="journal article" date="2012" name="Genome Biol.">
        <title>Sequencing three crocodilian genomes to illuminate the evolution of archosaurs and amniotes.</title>
        <authorList>
            <person name="St John J.A."/>
            <person name="Braun E.L."/>
            <person name="Isberg S.R."/>
            <person name="Miles L.G."/>
            <person name="Chong A.Y."/>
            <person name="Gongora J."/>
            <person name="Dalzell P."/>
            <person name="Moran C."/>
            <person name="Bed'hom B."/>
            <person name="Abzhanov A."/>
            <person name="Burgess S.C."/>
            <person name="Cooksey A.M."/>
            <person name="Castoe T.A."/>
            <person name="Crawford N.G."/>
            <person name="Densmore L.D."/>
            <person name="Drew J.C."/>
            <person name="Edwards S.V."/>
            <person name="Faircloth B.C."/>
            <person name="Fujita M.K."/>
            <person name="Greenwold M.J."/>
            <person name="Hoffmann F.G."/>
            <person name="Howard J.M."/>
            <person name="Iguchi T."/>
            <person name="Janes D.E."/>
            <person name="Khan S.Y."/>
            <person name="Kohno S."/>
            <person name="de Koning A.J."/>
            <person name="Lance S.L."/>
            <person name="McCarthy F.M."/>
            <person name="McCormack J.E."/>
            <person name="Merchant M.E."/>
            <person name="Peterson D.G."/>
            <person name="Pollock D.D."/>
            <person name="Pourmand N."/>
            <person name="Raney B.J."/>
            <person name="Roessler K.A."/>
            <person name="Sanford J.R."/>
            <person name="Sawyer R.H."/>
            <person name="Schmidt C.J."/>
            <person name="Triplett E.W."/>
            <person name="Tuberville T.D."/>
            <person name="Venegas-Anaya M."/>
            <person name="Howard J.T."/>
            <person name="Jarvis E.D."/>
            <person name="Guillette L.J.Jr."/>
            <person name="Glenn T.C."/>
            <person name="Green R.E."/>
            <person name="Ray D.A."/>
        </authorList>
    </citation>
    <scope>NUCLEOTIDE SEQUENCE [LARGE SCALE GENOMIC DNA]</scope>
    <source>
        <strain evidence="2">KSC_2009_1</strain>
    </source>
</reference>
<organism evidence="2 3">
    <name type="scientific">Alligator mississippiensis</name>
    <name type="common">American alligator</name>
    <dbReference type="NCBI Taxonomy" id="8496"/>
    <lineage>
        <taxon>Eukaryota</taxon>
        <taxon>Metazoa</taxon>
        <taxon>Chordata</taxon>
        <taxon>Craniata</taxon>
        <taxon>Vertebrata</taxon>
        <taxon>Euteleostomi</taxon>
        <taxon>Archelosauria</taxon>
        <taxon>Archosauria</taxon>
        <taxon>Crocodylia</taxon>
        <taxon>Alligatoridae</taxon>
        <taxon>Alligatorinae</taxon>
        <taxon>Alligator</taxon>
    </lineage>
</organism>
<dbReference type="AlphaFoldDB" id="A0A151M5E7"/>